<feature type="transmembrane region" description="Helical" evidence="10">
    <location>
        <begin position="310"/>
        <end position="334"/>
    </location>
</feature>
<keyword evidence="7 10" id="KW-0472">Membrane</keyword>
<dbReference type="GO" id="GO:0005886">
    <property type="term" value="C:plasma membrane"/>
    <property type="evidence" value="ECO:0007669"/>
    <property type="project" value="UniProtKB-SubCell"/>
</dbReference>
<comment type="similarity">
    <text evidence="10">Belongs to the insect chemoreceptor superfamily. Heteromeric odorant receptor channel (TC 1.A.69) family.</text>
</comment>
<evidence type="ECO:0000256" key="1">
    <source>
        <dbReference type="ARBA" id="ARBA00004651"/>
    </source>
</evidence>
<keyword evidence="5 10" id="KW-0552">Olfaction</keyword>
<keyword evidence="3 10" id="KW-0716">Sensory transduction</keyword>
<keyword evidence="4 10" id="KW-0812">Transmembrane</keyword>
<dbReference type="Pfam" id="PF02949">
    <property type="entry name" value="7tm_6"/>
    <property type="match status" value="1"/>
</dbReference>
<evidence type="ECO:0000256" key="3">
    <source>
        <dbReference type="ARBA" id="ARBA00022606"/>
    </source>
</evidence>
<evidence type="ECO:0000256" key="2">
    <source>
        <dbReference type="ARBA" id="ARBA00022475"/>
    </source>
</evidence>
<evidence type="ECO:0000256" key="6">
    <source>
        <dbReference type="ARBA" id="ARBA00022989"/>
    </source>
</evidence>
<evidence type="ECO:0000256" key="10">
    <source>
        <dbReference type="RuleBase" id="RU351113"/>
    </source>
</evidence>
<dbReference type="PANTHER" id="PTHR21137">
    <property type="entry name" value="ODORANT RECEPTOR"/>
    <property type="match status" value="1"/>
</dbReference>
<dbReference type="PANTHER" id="PTHR21137:SF35">
    <property type="entry name" value="ODORANT RECEPTOR 19A-RELATED"/>
    <property type="match status" value="1"/>
</dbReference>
<keyword evidence="8 10" id="KW-0675">Receptor</keyword>
<evidence type="ECO:0000256" key="4">
    <source>
        <dbReference type="ARBA" id="ARBA00022692"/>
    </source>
</evidence>
<feature type="transmembrane region" description="Helical" evidence="10">
    <location>
        <begin position="76"/>
        <end position="97"/>
    </location>
</feature>
<dbReference type="AlphaFoldDB" id="A0A857N7Q4"/>
<dbReference type="GO" id="GO:0004984">
    <property type="term" value="F:olfactory receptor activity"/>
    <property type="evidence" value="ECO:0007669"/>
    <property type="project" value="InterPro"/>
</dbReference>
<dbReference type="EMBL" id="MK749037">
    <property type="protein sequence ID" value="QHN69134.1"/>
    <property type="molecule type" value="mRNA"/>
</dbReference>
<reference evidence="11" key="1">
    <citation type="submission" date="2019-04" db="EMBL/GenBank/DDBJ databases">
        <authorList>
            <person name="Guo B."/>
            <person name="Lu P."/>
        </authorList>
    </citation>
    <scope>NUCLEOTIDE SEQUENCE</scope>
</reference>
<keyword evidence="9 10" id="KW-0807">Transducer</keyword>
<evidence type="ECO:0000256" key="7">
    <source>
        <dbReference type="ARBA" id="ARBA00023136"/>
    </source>
</evidence>
<accession>A0A857N7Q4</accession>
<organism evidence="11">
    <name type="scientific">Sirex nitobei</name>
    <dbReference type="NCBI Taxonomy" id="1602346"/>
    <lineage>
        <taxon>Eukaryota</taxon>
        <taxon>Metazoa</taxon>
        <taxon>Ecdysozoa</taxon>
        <taxon>Arthropoda</taxon>
        <taxon>Hexapoda</taxon>
        <taxon>Insecta</taxon>
        <taxon>Pterygota</taxon>
        <taxon>Neoptera</taxon>
        <taxon>Endopterygota</taxon>
        <taxon>Hymenoptera</taxon>
        <taxon>Siricoidea</taxon>
        <taxon>Siricidae</taxon>
        <taxon>Sirex</taxon>
    </lineage>
</organism>
<sequence length="414" mass="47909">MEIHKVENNKLRRIEINFHLKMSLSIIRYLGTWPSQGYYRPLYIFYSICLSFVMLGVFIFVQLVNLILIWGDVTKMVSGAFLLMTNVLHMFKIINIFRHQKRIQALLNLVNSETFNRHNVELKYFLTKYTWNGIYHYIAYQSFGTVAVLCWGFTPVADFIAGHERRLPMDGWYPYNITKSPAFEVTCAHQFIAVSMCCFHNVALDTLVTGLITIACCQLEQLKYKIITIEDDSNAKSILTGYQGMQTSKIHESNDRAYEELGKCIEHNNVIVNFTKEIQEIFGTSIFMQFLVNCIIICLTAFHITQMKVYIPAELIGMTAYTCCMTYQIFIYCWHGNELYLQSQSVVLAAYSGNWWKYSERYKRAVRLIMIGASRPLTLTAGSLMTLSLQTFVGILRASYSFFTVLQTTTNKEK</sequence>
<proteinExistence type="evidence at transcript level"/>
<evidence type="ECO:0000256" key="8">
    <source>
        <dbReference type="ARBA" id="ARBA00023170"/>
    </source>
</evidence>
<name>A0A857N7Q4_9HYME</name>
<keyword evidence="2" id="KW-1003">Cell membrane</keyword>
<evidence type="ECO:0000256" key="9">
    <source>
        <dbReference type="ARBA" id="ARBA00023224"/>
    </source>
</evidence>
<evidence type="ECO:0000313" key="11">
    <source>
        <dbReference type="EMBL" id="QHN69134.1"/>
    </source>
</evidence>
<comment type="caution">
    <text evidence="10">Lacks conserved residue(s) required for the propagation of feature annotation.</text>
</comment>
<dbReference type="GO" id="GO:0005549">
    <property type="term" value="F:odorant binding"/>
    <property type="evidence" value="ECO:0007669"/>
    <property type="project" value="InterPro"/>
</dbReference>
<keyword evidence="6 10" id="KW-1133">Transmembrane helix</keyword>
<protein>
    <recommendedName>
        <fullName evidence="10">Odorant receptor</fullName>
    </recommendedName>
</protein>
<feature type="transmembrane region" description="Helical" evidence="10">
    <location>
        <begin position="286"/>
        <end position="304"/>
    </location>
</feature>
<dbReference type="GO" id="GO:0007165">
    <property type="term" value="P:signal transduction"/>
    <property type="evidence" value="ECO:0007669"/>
    <property type="project" value="UniProtKB-KW"/>
</dbReference>
<feature type="transmembrane region" description="Helical" evidence="10">
    <location>
        <begin position="43"/>
        <end position="70"/>
    </location>
</feature>
<evidence type="ECO:0000256" key="5">
    <source>
        <dbReference type="ARBA" id="ARBA00022725"/>
    </source>
</evidence>
<comment type="subcellular location">
    <subcellularLocation>
        <location evidence="1 10">Cell membrane</location>
        <topology evidence="1 10">Multi-pass membrane protein</topology>
    </subcellularLocation>
</comment>
<dbReference type="InterPro" id="IPR004117">
    <property type="entry name" value="7tm6_olfct_rcpt"/>
</dbReference>